<evidence type="ECO:0000259" key="6">
    <source>
        <dbReference type="Pfam" id="PF03460"/>
    </source>
</evidence>
<feature type="domain" description="Nitrite/Sulfite reductase ferredoxin-like" evidence="6">
    <location>
        <begin position="90"/>
        <end position="147"/>
    </location>
</feature>
<keyword evidence="2" id="KW-0479">Metal-binding</keyword>
<dbReference type="EMBL" id="LR130779">
    <property type="protein sequence ID" value="VDN63309.1"/>
    <property type="molecule type" value="Genomic_DNA"/>
</dbReference>
<dbReference type="InterPro" id="IPR006067">
    <property type="entry name" value="NO2/SO3_Rdtase_4Fe4S_dom"/>
</dbReference>
<organism evidence="7">
    <name type="scientific">Ectopseudomonas oleovorans</name>
    <name type="common">Pseudomonas oleovorans</name>
    <dbReference type="NCBI Taxonomy" id="301"/>
    <lineage>
        <taxon>Bacteria</taxon>
        <taxon>Pseudomonadati</taxon>
        <taxon>Pseudomonadota</taxon>
        <taxon>Gammaproteobacteria</taxon>
        <taxon>Pseudomonadales</taxon>
        <taxon>Pseudomonadaceae</taxon>
        <taxon>Ectopseudomonas</taxon>
    </lineage>
</organism>
<dbReference type="InterPro" id="IPR036136">
    <property type="entry name" value="Nit/Sulf_reduc_fer-like_dom_sf"/>
</dbReference>
<keyword evidence="1" id="KW-0004">4Fe-4S</keyword>
<dbReference type="PANTHER" id="PTHR11493">
    <property type="entry name" value="SULFITE REDUCTASE [NADPH] SUBUNIT BETA-RELATED"/>
    <property type="match status" value="1"/>
</dbReference>
<feature type="domain" description="Nitrite/Sulfite reductase ferredoxin-like" evidence="6">
    <location>
        <begin position="322"/>
        <end position="386"/>
    </location>
</feature>
<dbReference type="InterPro" id="IPR045854">
    <property type="entry name" value="NO2/SO3_Rdtase_4Fe4S_sf"/>
</dbReference>
<dbReference type="AlphaFoldDB" id="A0A653B513"/>
<evidence type="ECO:0000256" key="3">
    <source>
        <dbReference type="ARBA" id="ARBA00023004"/>
    </source>
</evidence>
<dbReference type="InterPro" id="IPR045169">
    <property type="entry name" value="NO2/SO3_Rdtase_4Fe4S_prot"/>
</dbReference>
<evidence type="ECO:0000259" key="5">
    <source>
        <dbReference type="Pfam" id="PF01077"/>
    </source>
</evidence>
<dbReference type="GO" id="GO:0016491">
    <property type="term" value="F:oxidoreductase activity"/>
    <property type="evidence" value="ECO:0007669"/>
    <property type="project" value="InterPro"/>
</dbReference>
<dbReference type="PANTHER" id="PTHR11493:SF54">
    <property type="entry name" value="ANAEROBIC SULFITE REDUCTASE SUBUNIT C"/>
    <property type="match status" value="1"/>
</dbReference>
<proteinExistence type="predicted"/>
<reference evidence="7" key="1">
    <citation type="submission" date="2018-11" db="EMBL/GenBank/DDBJ databases">
        <authorList>
            <consortium name="Genoscope - CEA"/>
            <person name="William W."/>
        </authorList>
    </citation>
    <scope>NUCLEOTIDE SEQUENCE [LARGE SCALE GENOMIC DNA]</scope>
    <source>
        <strain evidence="7">T9AD</strain>
    </source>
</reference>
<evidence type="ECO:0000256" key="1">
    <source>
        <dbReference type="ARBA" id="ARBA00022485"/>
    </source>
</evidence>
<dbReference type="Pfam" id="PF01077">
    <property type="entry name" value="NIR_SIR"/>
    <property type="match status" value="1"/>
</dbReference>
<dbReference type="GO" id="GO:0046872">
    <property type="term" value="F:metal ion binding"/>
    <property type="evidence" value="ECO:0007669"/>
    <property type="project" value="UniProtKB-KW"/>
</dbReference>
<evidence type="ECO:0000256" key="4">
    <source>
        <dbReference type="ARBA" id="ARBA00023014"/>
    </source>
</evidence>
<dbReference type="NCBIfam" id="TIGR02435">
    <property type="entry name" value="CobG"/>
    <property type="match status" value="1"/>
</dbReference>
<dbReference type="InterPro" id="IPR005117">
    <property type="entry name" value="NiRdtase/SiRdtase_haem-b_fer"/>
</dbReference>
<dbReference type="Gene3D" id="3.30.413.10">
    <property type="entry name" value="Sulfite Reductase Hemoprotein, domain 1"/>
    <property type="match status" value="2"/>
</dbReference>
<dbReference type="SUPFAM" id="SSF56014">
    <property type="entry name" value="Nitrite and sulphite reductase 4Fe-4S domain-like"/>
    <property type="match status" value="2"/>
</dbReference>
<dbReference type="InterPro" id="IPR012798">
    <property type="entry name" value="Cbl_synth_CobG-like"/>
</dbReference>
<sequence>MRHWATGKAVADEDLSARRPADERWSRVPTSGGVYRCHETLSTGFAGPVAASLLLVNPVRDCPLTAELPTPRASACPGLLRIVPALDGGICRVKLPGGVLHSAQARAIGEAARRYASGTLELTNRSNLQIRGVLPGQESALIGALLAAGLGPRVAAADDVRNLLLSPAAGLDPQARMDVRPLAGQLLDLLQDTPALHALSAKFALQLDGGEALAMREHPHDLWLAAEDERHLLLGLAGCPSDAPLARIEAAQAVELVHQLLLLFLELATPEQSRMRQLLAQLPASELLQRLQARLDFPLQPPTADWQTPAGVERAPAGIYPQARAGLCMVVAGAQLGRLHAEQLLALAELSERYAGGELRLTPWQGLLLGNVPQAEAATLSNALGELGLLHEAGDPLLGLVACTGSAACARGLADSKHHALHLAELLRANGARPQAHLSACPRSCASARVQPYTLLASTPDHYQLYQRTPEVTGFGRLLVPSMTIDEAGAWFARHLPAGLPDA</sequence>
<dbReference type="Gene3D" id="3.90.480.10">
    <property type="entry name" value="Sulfite Reductase Hemoprotein,Domain 2"/>
    <property type="match status" value="1"/>
</dbReference>
<accession>A0A653B513</accession>
<dbReference type="GO" id="GO:0051539">
    <property type="term" value="F:4 iron, 4 sulfur cluster binding"/>
    <property type="evidence" value="ECO:0007669"/>
    <property type="project" value="UniProtKB-KW"/>
</dbReference>
<evidence type="ECO:0000313" key="7">
    <source>
        <dbReference type="EMBL" id="VDN63309.1"/>
    </source>
</evidence>
<protein>
    <submittedName>
        <fullName evidence="7">Precorrin-3B synthase</fullName>
    </submittedName>
</protein>
<feature type="domain" description="Nitrite/sulphite reductase 4Fe-4S" evidence="5">
    <location>
        <begin position="157"/>
        <end position="292"/>
    </location>
</feature>
<name>A0A653B513_ECTOL</name>
<keyword evidence="3" id="KW-0408">Iron</keyword>
<evidence type="ECO:0000256" key="2">
    <source>
        <dbReference type="ARBA" id="ARBA00022723"/>
    </source>
</evidence>
<dbReference type="GO" id="GO:0020037">
    <property type="term" value="F:heme binding"/>
    <property type="evidence" value="ECO:0007669"/>
    <property type="project" value="InterPro"/>
</dbReference>
<gene>
    <name evidence="7" type="ORF">POT9AD_2334</name>
</gene>
<keyword evidence="4" id="KW-0411">Iron-sulfur</keyword>
<dbReference type="Pfam" id="PF03460">
    <property type="entry name" value="NIR_SIR_ferr"/>
    <property type="match status" value="2"/>
</dbReference>
<dbReference type="SUPFAM" id="SSF55124">
    <property type="entry name" value="Nitrite/Sulfite reductase N-terminal domain-like"/>
    <property type="match status" value="2"/>
</dbReference>